<dbReference type="InterPro" id="IPR000679">
    <property type="entry name" value="Znf_GATA"/>
</dbReference>
<feature type="domain" description="GATA-type" evidence="13">
    <location>
        <begin position="109"/>
        <end position="164"/>
    </location>
</feature>
<evidence type="ECO:0000256" key="8">
    <source>
        <dbReference type="ARBA" id="ARBA00023159"/>
    </source>
</evidence>
<dbReference type="GO" id="GO:0000122">
    <property type="term" value="P:negative regulation of transcription by RNA polymerase II"/>
    <property type="evidence" value="ECO:0007669"/>
    <property type="project" value="TreeGrafter"/>
</dbReference>
<evidence type="ECO:0000256" key="6">
    <source>
        <dbReference type="ARBA" id="ARBA00023015"/>
    </source>
</evidence>
<keyword evidence="6" id="KW-0805">Transcription regulation</keyword>
<feature type="domain" description="GATA-type" evidence="13">
    <location>
        <begin position="163"/>
        <end position="216"/>
    </location>
</feature>
<dbReference type="PRINTS" id="PR00619">
    <property type="entry name" value="GATAZNFINGER"/>
</dbReference>
<dbReference type="SUPFAM" id="SSF57716">
    <property type="entry name" value="Glucocorticoid receptor-like (DNA-binding domain)"/>
    <property type="match status" value="2"/>
</dbReference>
<evidence type="ECO:0000313" key="15">
    <source>
        <dbReference type="Proteomes" id="UP000053660"/>
    </source>
</evidence>
<keyword evidence="10" id="KW-0539">Nucleus</keyword>
<keyword evidence="5" id="KW-0862">Zinc</keyword>
<dbReference type="Gene3D" id="3.30.50.10">
    <property type="entry name" value="Erythroid Transcription Factor GATA-1, subunit A"/>
    <property type="match status" value="2"/>
</dbReference>
<dbReference type="AlphaFoldDB" id="A0A0B1TTQ6"/>
<sequence>MICGTARLGVDQAPCSPFFPQPVLVSPAAALMTTVFKDYTETIAAPSMYHHSMGIEGDQNVAVSEMIMTDPQDINVNSDDNGFASPIKPAPFYTTPTDAMYYTNNFKDYAEGRECVNCGVQATPLWRRDGTGHYLCNACGLYHKMNGQNRPLVKPKKRQSAQKRTGVACVNCKTSTTTLWRRNGGGEPVCNACGLYYKLHQVERPLTMKKDGIQTRNRKMSTKGKKPKGDEAPSWGDMKAPPMYDMKLMPTPYFPGQPTYPTGLFFQQ</sequence>
<dbReference type="FunFam" id="3.30.50.10:FF:000001">
    <property type="entry name" value="GATA transcription factor (GATAd)"/>
    <property type="match status" value="1"/>
</dbReference>
<evidence type="ECO:0000313" key="14">
    <source>
        <dbReference type="EMBL" id="KHJ99192.1"/>
    </source>
</evidence>
<dbReference type="SMART" id="SM00401">
    <property type="entry name" value="ZnF_GATA"/>
    <property type="match status" value="2"/>
</dbReference>
<dbReference type="PANTHER" id="PTHR10071">
    <property type="entry name" value="TRANSCRIPTION FACTOR GATA FAMILY MEMBER"/>
    <property type="match status" value="1"/>
</dbReference>
<dbReference type="GO" id="GO:0009888">
    <property type="term" value="P:tissue development"/>
    <property type="evidence" value="ECO:0007669"/>
    <property type="project" value="UniProtKB-ARBA"/>
</dbReference>
<organism evidence="14 15">
    <name type="scientific">Oesophagostomum dentatum</name>
    <name type="common">Nodular worm</name>
    <dbReference type="NCBI Taxonomy" id="61180"/>
    <lineage>
        <taxon>Eukaryota</taxon>
        <taxon>Metazoa</taxon>
        <taxon>Ecdysozoa</taxon>
        <taxon>Nematoda</taxon>
        <taxon>Chromadorea</taxon>
        <taxon>Rhabditida</taxon>
        <taxon>Rhabditina</taxon>
        <taxon>Rhabditomorpha</taxon>
        <taxon>Strongyloidea</taxon>
        <taxon>Strongylidae</taxon>
        <taxon>Oesophagostomum</taxon>
    </lineage>
</organism>
<keyword evidence="4 11" id="KW-0863">Zinc-finger</keyword>
<protein>
    <submittedName>
        <fullName evidence="14">GATA zinc finger</fullName>
    </submittedName>
</protein>
<dbReference type="Pfam" id="PF00320">
    <property type="entry name" value="GATA"/>
    <property type="match status" value="2"/>
</dbReference>
<evidence type="ECO:0000256" key="11">
    <source>
        <dbReference type="PROSITE-ProRule" id="PRU00094"/>
    </source>
</evidence>
<dbReference type="InterPro" id="IPR013088">
    <property type="entry name" value="Znf_NHR/GATA"/>
</dbReference>
<evidence type="ECO:0000256" key="7">
    <source>
        <dbReference type="ARBA" id="ARBA00023125"/>
    </source>
</evidence>
<reference evidence="14 15" key="1">
    <citation type="submission" date="2014-03" db="EMBL/GenBank/DDBJ databases">
        <title>Draft genome of the hookworm Oesophagostomum dentatum.</title>
        <authorList>
            <person name="Mitreva M."/>
        </authorList>
    </citation>
    <scope>NUCLEOTIDE SEQUENCE [LARGE SCALE GENOMIC DNA]</scope>
    <source>
        <strain evidence="14 15">OD-Hann</strain>
    </source>
</reference>
<evidence type="ECO:0000256" key="10">
    <source>
        <dbReference type="ARBA" id="ARBA00023242"/>
    </source>
</evidence>
<evidence type="ECO:0000256" key="12">
    <source>
        <dbReference type="SAM" id="MobiDB-lite"/>
    </source>
</evidence>
<feature type="compositionally biased region" description="Basic residues" evidence="12">
    <location>
        <begin position="216"/>
        <end position="226"/>
    </location>
</feature>
<evidence type="ECO:0000256" key="9">
    <source>
        <dbReference type="ARBA" id="ARBA00023163"/>
    </source>
</evidence>
<keyword evidence="7" id="KW-0238">DNA-binding</keyword>
<keyword evidence="2" id="KW-0479">Metal-binding</keyword>
<feature type="region of interest" description="Disordered" evidence="12">
    <location>
        <begin position="211"/>
        <end position="238"/>
    </location>
</feature>
<dbReference type="PROSITE" id="PS00344">
    <property type="entry name" value="GATA_ZN_FINGER_1"/>
    <property type="match status" value="2"/>
</dbReference>
<gene>
    <name evidence="14" type="ORF">OESDEN_00825</name>
</gene>
<dbReference type="PANTHER" id="PTHR10071:SF281">
    <property type="entry name" value="BOX A-BINDING FACTOR-RELATED"/>
    <property type="match status" value="1"/>
</dbReference>
<dbReference type="CDD" id="cd00202">
    <property type="entry name" value="ZnF_GATA"/>
    <property type="match status" value="2"/>
</dbReference>
<keyword evidence="8" id="KW-0010">Activator</keyword>
<dbReference type="EMBL" id="KN549237">
    <property type="protein sequence ID" value="KHJ99192.1"/>
    <property type="molecule type" value="Genomic_DNA"/>
</dbReference>
<dbReference type="InterPro" id="IPR039355">
    <property type="entry name" value="Transcription_factor_GATA"/>
</dbReference>
<comment type="subcellular location">
    <subcellularLocation>
        <location evidence="1">Nucleus</location>
    </subcellularLocation>
</comment>
<dbReference type="Proteomes" id="UP000053660">
    <property type="component" value="Unassembled WGS sequence"/>
</dbReference>
<dbReference type="GO" id="GO:0008270">
    <property type="term" value="F:zinc ion binding"/>
    <property type="evidence" value="ECO:0007669"/>
    <property type="project" value="UniProtKB-KW"/>
</dbReference>
<evidence type="ECO:0000259" key="13">
    <source>
        <dbReference type="PROSITE" id="PS50114"/>
    </source>
</evidence>
<evidence type="ECO:0000256" key="3">
    <source>
        <dbReference type="ARBA" id="ARBA00022737"/>
    </source>
</evidence>
<accession>A0A0B1TTQ6</accession>
<proteinExistence type="predicted"/>
<evidence type="ECO:0000256" key="5">
    <source>
        <dbReference type="ARBA" id="ARBA00022833"/>
    </source>
</evidence>
<dbReference type="GO" id="GO:0045165">
    <property type="term" value="P:cell fate commitment"/>
    <property type="evidence" value="ECO:0007669"/>
    <property type="project" value="TreeGrafter"/>
</dbReference>
<dbReference type="FunFam" id="3.30.50.10:FF:000032">
    <property type="entry name" value="Transcription factor GATA-3"/>
    <property type="match status" value="1"/>
</dbReference>
<dbReference type="GO" id="GO:0000978">
    <property type="term" value="F:RNA polymerase II cis-regulatory region sequence-specific DNA binding"/>
    <property type="evidence" value="ECO:0007669"/>
    <property type="project" value="TreeGrafter"/>
</dbReference>
<dbReference type="PROSITE" id="PS50114">
    <property type="entry name" value="GATA_ZN_FINGER_2"/>
    <property type="match status" value="2"/>
</dbReference>
<dbReference type="OrthoDB" id="515401at2759"/>
<evidence type="ECO:0000256" key="4">
    <source>
        <dbReference type="ARBA" id="ARBA00022771"/>
    </source>
</evidence>
<dbReference type="GO" id="GO:0000981">
    <property type="term" value="F:DNA-binding transcription factor activity, RNA polymerase II-specific"/>
    <property type="evidence" value="ECO:0007669"/>
    <property type="project" value="TreeGrafter"/>
</dbReference>
<dbReference type="GO" id="GO:0005634">
    <property type="term" value="C:nucleus"/>
    <property type="evidence" value="ECO:0007669"/>
    <property type="project" value="UniProtKB-SubCell"/>
</dbReference>
<name>A0A0B1TTQ6_OESDE</name>
<keyword evidence="3" id="KW-0677">Repeat</keyword>
<keyword evidence="9" id="KW-0804">Transcription</keyword>
<evidence type="ECO:0000256" key="1">
    <source>
        <dbReference type="ARBA" id="ARBA00004123"/>
    </source>
</evidence>
<evidence type="ECO:0000256" key="2">
    <source>
        <dbReference type="ARBA" id="ARBA00022723"/>
    </source>
</evidence>
<dbReference type="GO" id="GO:0045944">
    <property type="term" value="P:positive regulation of transcription by RNA polymerase II"/>
    <property type="evidence" value="ECO:0007669"/>
    <property type="project" value="TreeGrafter"/>
</dbReference>
<keyword evidence="15" id="KW-1185">Reference proteome</keyword>